<protein>
    <recommendedName>
        <fullName evidence="1">Focadhesin C-terminal domain-containing protein</fullName>
    </recommendedName>
</protein>
<organism evidence="2 3">
    <name type="scientific">Albula glossodonta</name>
    <name type="common">roundjaw bonefish</name>
    <dbReference type="NCBI Taxonomy" id="121402"/>
    <lineage>
        <taxon>Eukaryota</taxon>
        <taxon>Metazoa</taxon>
        <taxon>Chordata</taxon>
        <taxon>Craniata</taxon>
        <taxon>Vertebrata</taxon>
        <taxon>Euteleostomi</taxon>
        <taxon>Actinopterygii</taxon>
        <taxon>Neopterygii</taxon>
        <taxon>Teleostei</taxon>
        <taxon>Albuliformes</taxon>
        <taxon>Albulidae</taxon>
        <taxon>Albula</taxon>
    </lineage>
</organism>
<feature type="domain" description="Focadhesin C-terminal" evidence="1">
    <location>
        <begin position="1"/>
        <end position="289"/>
    </location>
</feature>
<comment type="caution">
    <text evidence="2">The sequence shown here is derived from an EMBL/GenBank/DDBJ whole genome shotgun (WGS) entry which is preliminary data.</text>
</comment>
<dbReference type="Pfam" id="PF11229">
    <property type="entry name" value="Focadhesin"/>
    <property type="match status" value="2"/>
</dbReference>
<evidence type="ECO:0000313" key="2">
    <source>
        <dbReference type="EMBL" id="KAG9345477.1"/>
    </source>
</evidence>
<dbReference type="Proteomes" id="UP000824540">
    <property type="component" value="Unassembled WGS sequence"/>
</dbReference>
<reference evidence="2" key="1">
    <citation type="thesis" date="2021" institute="BYU ScholarsArchive" country="Provo, UT, USA">
        <title>Applications of and Algorithms for Genome Assembly and Genomic Analyses with an Emphasis on Marine Teleosts.</title>
        <authorList>
            <person name="Pickett B.D."/>
        </authorList>
    </citation>
    <scope>NUCLEOTIDE SEQUENCE</scope>
    <source>
        <strain evidence="2">HI-2016</strain>
    </source>
</reference>
<feature type="domain" description="Focadhesin C-terminal" evidence="1">
    <location>
        <begin position="319"/>
        <end position="365"/>
    </location>
</feature>
<dbReference type="InterPro" id="IPR021392">
    <property type="entry name" value="Focadhesin_C"/>
</dbReference>
<keyword evidence="3" id="KW-1185">Reference proteome</keyword>
<dbReference type="AlphaFoldDB" id="A0A8T2P9X8"/>
<accession>A0A8T2P9X8</accession>
<dbReference type="GO" id="GO:0060147">
    <property type="term" value="P:regulation of post-transcriptional gene silencing"/>
    <property type="evidence" value="ECO:0007669"/>
    <property type="project" value="InterPro"/>
</dbReference>
<evidence type="ECO:0000313" key="3">
    <source>
        <dbReference type="Proteomes" id="UP000824540"/>
    </source>
</evidence>
<dbReference type="InterPro" id="IPR045163">
    <property type="entry name" value="Focadhesin/RST1"/>
</dbReference>
<sequence>MYRSLSMWMKHVADDKLQTYLETLGTQPFGPESRPRRLPLCSAVLEGLAHAMALPNPSQNCWTILCSTAQKIFTLLPDQIQESGVELYVGIAKCLSEMTDAEIDRITQVTEVNLEKTGFILAYLSSQGRVPLLGLNDVIAMATGGGPRQEISWLLLQSFYQCRLATSPNTSVLKRMEWLLELMGHIRNVAYGTKPVARDTTQATDFLLQLFGAAVLSWADHSMPLLLGIRARWFPWEQGSETPSFPHGLYGDRSANEVPILQCLLGLPCSLQLLLTKEPWRGQTQKMHDRASTGHLSACILCPAVQKLHSPVQWTGEPNWLFSIADGPREGLSEKSIVTAKAALLSLKKFPEFKKKVVWTRTSSW</sequence>
<dbReference type="OrthoDB" id="6125419at2759"/>
<dbReference type="PANTHER" id="PTHR16212">
    <property type="entry name" value="FOCADHESIN FAMILY MEMBER"/>
    <property type="match status" value="1"/>
</dbReference>
<name>A0A8T2P9X8_9TELE</name>
<proteinExistence type="predicted"/>
<evidence type="ECO:0000259" key="1">
    <source>
        <dbReference type="Pfam" id="PF11229"/>
    </source>
</evidence>
<gene>
    <name evidence="2" type="ORF">JZ751_008621</name>
</gene>
<dbReference type="PANTHER" id="PTHR16212:SF4">
    <property type="entry name" value="FOCADHESIN"/>
    <property type="match status" value="1"/>
</dbReference>
<dbReference type="EMBL" id="JAFBMS010000017">
    <property type="protein sequence ID" value="KAG9345477.1"/>
    <property type="molecule type" value="Genomic_DNA"/>
</dbReference>